<evidence type="ECO:0000259" key="3">
    <source>
        <dbReference type="PROSITE" id="PS51186"/>
    </source>
</evidence>
<comment type="caution">
    <text evidence="4">The sequence shown here is derived from an EMBL/GenBank/DDBJ whole genome shotgun (WGS) entry which is preliminary data.</text>
</comment>
<sequence length="144" mass="17431">MIREYRKAEIDTLVDIWYQSSLIAHDFINKDYWKSKREEMKEKYLPMSENYVISKNTEIMGFISMVDNYLAALFIDAKYQGEGHGKELLNFIKKRRKKIQLKVFKKNYKAVNFYLRNGFVIKEELLDEETSEKEFLMEWEDNSK</sequence>
<dbReference type="PANTHER" id="PTHR43800">
    <property type="entry name" value="PEPTIDYL-LYSINE N-ACETYLTRANSFERASE YJAB"/>
    <property type="match status" value="1"/>
</dbReference>
<keyword evidence="1" id="KW-0808">Transferase</keyword>
<evidence type="ECO:0000313" key="5">
    <source>
        <dbReference type="Proteomes" id="UP000032076"/>
    </source>
</evidence>
<feature type="domain" description="N-acetyltransferase" evidence="3">
    <location>
        <begin position="1"/>
        <end position="142"/>
    </location>
</feature>
<evidence type="ECO:0000256" key="2">
    <source>
        <dbReference type="ARBA" id="ARBA00023315"/>
    </source>
</evidence>
<dbReference type="EMBL" id="JXLU01000090">
    <property type="protein sequence ID" value="KIO72642.1"/>
    <property type="molecule type" value="Genomic_DNA"/>
</dbReference>
<gene>
    <name evidence="4" type="ORF">B4167_2944</name>
</gene>
<dbReference type="SUPFAM" id="SSF55729">
    <property type="entry name" value="Acyl-CoA N-acyltransferases (Nat)"/>
    <property type="match status" value="1"/>
</dbReference>
<dbReference type="InterPro" id="IPR000182">
    <property type="entry name" value="GNAT_dom"/>
</dbReference>
<dbReference type="Pfam" id="PF13673">
    <property type="entry name" value="Acetyltransf_10"/>
    <property type="match status" value="1"/>
</dbReference>
<evidence type="ECO:0000313" key="4">
    <source>
        <dbReference type="EMBL" id="KIO72642.1"/>
    </source>
</evidence>
<keyword evidence="2" id="KW-0012">Acyltransferase</keyword>
<dbReference type="PANTHER" id="PTHR43800:SF1">
    <property type="entry name" value="PEPTIDYL-LYSINE N-ACETYLTRANSFERASE YJAB"/>
    <property type="match status" value="1"/>
</dbReference>
<name>A0ABD4A6P7_9BACI</name>
<dbReference type="CDD" id="cd04301">
    <property type="entry name" value="NAT_SF"/>
    <property type="match status" value="1"/>
</dbReference>
<dbReference type="GO" id="GO:0016746">
    <property type="term" value="F:acyltransferase activity"/>
    <property type="evidence" value="ECO:0007669"/>
    <property type="project" value="UniProtKB-KW"/>
</dbReference>
<evidence type="ECO:0000256" key="1">
    <source>
        <dbReference type="ARBA" id="ARBA00022679"/>
    </source>
</evidence>
<dbReference type="Proteomes" id="UP000032076">
    <property type="component" value="Unassembled WGS sequence"/>
</dbReference>
<reference evidence="4 5" key="1">
    <citation type="submission" date="2015-01" db="EMBL/GenBank/DDBJ databases">
        <title>Draft Genome Sequences of Four Bacillus thermoamylovorans Strains, Isolated From Food Products.</title>
        <authorList>
            <person name="Krawcyk A.O."/>
            <person name="Berendsen E.M."/>
            <person name="Eijlander R.T."/>
            <person name="de Jong A."/>
            <person name="Wells-Bennik M."/>
            <person name="Kuipers O.P."/>
        </authorList>
    </citation>
    <scope>NUCLEOTIDE SEQUENCE [LARGE SCALE GENOMIC DNA]</scope>
    <source>
        <strain evidence="4 5">B4167</strain>
    </source>
</reference>
<accession>A0ABD4A6P7</accession>
<dbReference type="PROSITE" id="PS51186">
    <property type="entry name" value="GNAT"/>
    <property type="match status" value="1"/>
</dbReference>
<dbReference type="RefSeq" id="WP_041902823.1">
    <property type="nucleotide sequence ID" value="NZ_JXLT01000025.1"/>
</dbReference>
<protein>
    <recommendedName>
        <fullName evidence="3">N-acetyltransferase domain-containing protein</fullName>
    </recommendedName>
</protein>
<organism evidence="4 5">
    <name type="scientific">Caldibacillus thermoamylovorans</name>
    <dbReference type="NCBI Taxonomy" id="35841"/>
    <lineage>
        <taxon>Bacteria</taxon>
        <taxon>Bacillati</taxon>
        <taxon>Bacillota</taxon>
        <taxon>Bacilli</taxon>
        <taxon>Bacillales</taxon>
        <taxon>Bacillaceae</taxon>
        <taxon>Caldibacillus</taxon>
    </lineage>
</organism>
<dbReference type="Gene3D" id="3.40.630.30">
    <property type="match status" value="1"/>
</dbReference>
<dbReference type="AlphaFoldDB" id="A0ABD4A6P7"/>
<proteinExistence type="predicted"/>
<dbReference type="InterPro" id="IPR016181">
    <property type="entry name" value="Acyl_CoA_acyltransferase"/>
</dbReference>
<dbReference type="NCBIfam" id="NF007853">
    <property type="entry name" value="PRK10562.1"/>
    <property type="match status" value="1"/>
</dbReference>